<evidence type="ECO:0000313" key="2">
    <source>
        <dbReference type="EMBL" id="MFD2758245.1"/>
    </source>
</evidence>
<sequence length="118" mass="13685">MPAPKRTDPDDFFARLESHQRAHLEELRRISLSFAPEVAEELRWNTPAYIRDGENMWMLQAFGKHCSLRFTPDFFTPMRDEVTAAGYDSGAGFLKLPYDREIPEDLCRRLIAARLAPQ</sequence>
<dbReference type="Pfam" id="PF08818">
    <property type="entry name" value="DUF1801"/>
    <property type="match status" value="1"/>
</dbReference>
<keyword evidence="3" id="KW-1185">Reference proteome</keyword>
<evidence type="ECO:0000313" key="3">
    <source>
        <dbReference type="Proteomes" id="UP001597492"/>
    </source>
</evidence>
<accession>A0ABW5V0X5</accession>
<feature type="domain" description="YdhG-like" evidence="1">
    <location>
        <begin position="20"/>
        <end position="114"/>
    </location>
</feature>
<dbReference type="InterPro" id="IPR014922">
    <property type="entry name" value="YdhG-like"/>
</dbReference>
<dbReference type="Proteomes" id="UP001597492">
    <property type="component" value="Unassembled WGS sequence"/>
</dbReference>
<comment type="caution">
    <text evidence="2">The sequence shown here is derived from an EMBL/GenBank/DDBJ whole genome shotgun (WGS) entry which is preliminary data.</text>
</comment>
<dbReference type="RefSeq" id="WP_019619650.1">
    <property type="nucleotide sequence ID" value="NZ_JBHUNE010000006.1"/>
</dbReference>
<reference evidence="3" key="1">
    <citation type="journal article" date="2019" name="Int. J. Syst. Evol. Microbiol.">
        <title>The Global Catalogue of Microorganisms (GCM) 10K type strain sequencing project: providing services to taxonomists for standard genome sequencing and annotation.</title>
        <authorList>
            <consortium name="The Broad Institute Genomics Platform"/>
            <consortium name="The Broad Institute Genome Sequencing Center for Infectious Disease"/>
            <person name="Wu L."/>
            <person name="Ma J."/>
        </authorList>
    </citation>
    <scope>NUCLEOTIDE SEQUENCE [LARGE SCALE GENOMIC DNA]</scope>
    <source>
        <strain evidence="3">TISTR 1514</strain>
    </source>
</reference>
<protein>
    <submittedName>
        <fullName evidence="2">Iron chaperone</fullName>
    </submittedName>
</protein>
<proteinExistence type="predicted"/>
<dbReference type="EMBL" id="JBHUNE010000006">
    <property type="protein sequence ID" value="MFD2758245.1"/>
    <property type="molecule type" value="Genomic_DNA"/>
</dbReference>
<gene>
    <name evidence="2" type="ORF">ACFSW7_07620</name>
</gene>
<name>A0ABW5V0X5_9MICO</name>
<organism evidence="2 3">
    <name type="scientific">Gulosibacter faecalis</name>
    <dbReference type="NCBI Taxonomy" id="272240"/>
    <lineage>
        <taxon>Bacteria</taxon>
        <taxon>Bacillati</taxon>
        <taxon>Actinomycetota</taxon>
        <taxon>Actinomycetes</taxon>
        <taxon>Micrococcales</taxon>
        <taxon>Microbacteriaceae</taxon>
        <taxon>Gulosibacter</taxon>
    </lineage>
</organism>
<dbReference type="SUPFAM" id="SSF159888">
    <property type="entry name" value="YdhG-like"/>
    <property type="match status" value="1"/>
</dbReference>
<evidence type="ECO:0000259" key="1">
    <source>
        <dbReference type="Pfam" id="PF08818"/>
    </source>
</evidence>
<dbReference type="Gene3D" id="3.90.1150.200">
    <property type="match status" value="1"/>
</dbReference>